<dbReference type="AlphaFoldDB" id="A0A9W5TAE3"/>
<sequence>MPLCKCLVFRRTIATRPTKDQLAPLPSSPPGRKPTGYRGNHQHKKDLYDCVYPTTKIPAALVPRFPLDWRNAGRFLLTSALAKLESRRILRHSQSLRFQEEGPCGARCSLHCAKSPYRCLCAWRVQGSLQHAARVDNILVSFKGPIHNPKLFTVPRPVAKKNGNQANKLVVDESGDLKIERRTYRYPVFSSRDLKPTSVYHGQVPEYEPTFKIS</sequence>
<comment type="caution">
    <text evidence="2">The sequence shown here is derived from an EMBL/GenBank/DDBJ whole genome shotgun (WGS) entry which is preliminary data.</text>
</comment>
<protein>
    <submittedName>
        <fullName evidence="2">Uncharacterized protein</fullName>
    </submittedName>
</protein>
<dbReference type="OrthoDB" id="360650at2759"/>
<gene>
    <name evidence="2" type="ORF">BaOVIS_018010</name>
</gene>
<dbReference type="Proteomes" id="UP001057455">
    <property type="component" value="Unassembled WGS sequence"/>
</dbReference>
<name>A0A9W5TAE3_BABOV</name>
<accession>A0A9W5TAE3</accession>
<reference evidence="2" key="1">
    <citation type="submission" date="2019-12" db="EMBL/GenBank/DDBJ databases">
        <title>Genome sequence of Babesia ovis.</title>
        <authorList>
            <person name="Yamagishi J."/>
            <person name="Sevinc F."/>
            <person name="Xuan X."/>
        </authorList>
    </citation>
    <scope>NUCLEOTIDE SEQUENCE</scope>
    <source>
        <strain evidence="2">Selcuk</strain>
    </source>
</reference>
<proteinExistence type="predicted"/>
<evidence type="ECO:0000256" key="1">
    <source>
        <dbReference type="SAM" id="MobiDB-lite"/>
    </source>
</evidence>
<evidence type="ECO:0000313" key="3">
    <source>
        <dbReference type="Proteomes" id="UP001057455"/>
    </source>
</evidence>
<organism evidence="2 3">
    <name type="scientific">Babesia ovis</name>
    <dbReference type="NCBI Taxonomy" id="5869"/>
    <lineage>
        <taxon>Eukaryota</taxon>
        <taxon>Sar</taxon>
        <taxon>Alveolata</taxon>
        <taxon>Apicomplexa</taxon>
        <taxon>Aconoidasida</taxon>
        <taxon>Piroplasmida</taxon>
        <taxon>Babesiidae</taxon>
        <taxon>Babesia</taxon>
    </lineage>
</organism>
<keyword evidence="3" id="KW-1185">Reference proteome</keyword>
<evidence type="ECO:0000313" key="2">
    <source>
        <dbReference type="EMBL" id="GFE54397.1"/>
    </source>
</evidence>
<feature type="region of interest" description="Disordered" evidence="1">
    <location>
        <begin position="19"/>
        <end position="40"/>
    </location>
</feature>
<dbReference type="EMBL" id="BLIY01000016">
    <property type="protein sequence ID" value="GFE54397.1"/>
    <property type="molecule type" value="Genomic_DNA"/>
</dbReference>